<feature type="binding site" evidence="2">
    <location>
        <position position="190"/>
    </location>
    <ligand>
        <name>FAD</name>
        <dbReference type="ChEBI" id="CHEBI:57692"/>
    </ligand>
</feature>
<keyword evidence="2" id="KW-0285">Flavoprotein</keyword>
<evidence type="ECO:0000256" key="1">
    <source>
        <dbReference type="PIRSR" id="PIRSR011396-1"/>
    </source>
</evidence>
<reference evidence="5 6" key="1">
    <citation type="journal article" date="2014" name="Int. J. Syst. Evol. Microbiol.">
        <title>Complete genome sequence of Corynebacterium casei LMG S-19264T (=DSM 44701T), isolated from a smear-ripened cheese.</title>
        <authorList>
            <consortium name="US DOE Joint Genome Institute (JGI-PGF)"/>
            <person name="Walter F."/>
            <person name="Albersmeier A."/>
            <person name="Kalinowski J."/>
            <person name="Ruckert C."/>
        </authorList>
    </citation>
    <scope>NUCLEOTIDE SEQUENCE [LARGE SCALE GENOMIC DNA]</scope>
    <source>
        <strain evidence="5 6">NBRC 112785</strain>
    </source>
</reference>
<keyword evidence="2" id="KW-0547">Nucleotide-binding</keyword>
<feature type="signal peptide" evidence="3">
    <location>
        <begin position="1"/>
        <end position="18"/>
    </location>
</feature>
<protein>
    <submittedName>
        <fullName evidence="5">Tryptophan halogenase</fullName>
    </submittedName>
</protein>
<feature type="chain" id="PRO_5041630187" evidence="3">
    <location>
        <begin position="19"/>
        <end position="505"/>
    </location>
</feature>
<evidence type="ECO:0000313" key="6">
    <source>
        <dbReference type="Proteomes" id="UP001157439"/>
    </source>
</evidence>
<sequence>MKKKVVILGGGTAGWVSAAVLSKALSPQEFEFELVESPDMPTVGVGEASIPAFYGLLSFLGISDKPLLESADATFKYGIEFEGWSQPNERYMHGFGKLGCAFKDTSFFDAWLTHAHQFAEPTLGEYLPTEQASNLNKFGRNTSRPDNAPKSAFYPSNNLYYALHFDALRLAEILKEFAKKRGVKHTQGTVERVRKDDSGIQALLLKEGFVVRGDLFVDASGLAGRLIKQELNAEFDDWSHWLLCNSAMAMQSQAQQPLPPYTRSVAQAAGWTWHIPLQNRMGNGYVYCDRFITDERVEQVLRQSLSGAPINDPKIIRFTTGRLHSPWEKNCIAIGLSAAFLEPLESTSIHLIIKAAISLASELHTRKPIADAAVAFNDLHERDTLQIRDFLILHYLVNQREQPFWLAARSIDVPESLQAQLQSFTETGKVNLSSDALFGPESWYQVLIGQKYLANYQAFASDQHGDLTGFFSSVKQAISQEVGKLDDHSSYIKQLLQREQQLSKA</sequence>
<comment type="caution">
    <text evidence="5">The sequence shown here is derived from an EMBL/GenBank/DDBJ whole genome shotgun (WGS) entry which is preliminary data.</text>
</comment>
<feature type="binding site" evidence="2">
    <location>
        <position position="345"/>
    </location>
    <ligand>
        <name>L-tryptophan</name>
        <dbReference type="ChEBI" id="CHEBI:57912"/>
    </ligand>
</feature>
<feature type="binding site" evidence="2">
    <location>
        <position position="349"/>
    </location>
    <ligand>
        <name>FAD</name>
        <dbReference type="ChEBI" id="CHEBI:57692"/>
    </ligand>
</feature>
<accession>A0AA37TT78</accession>
<dbReference type="EMBL" id="BSPO01000003">
    <property type="protein sequence ID" value="GLS83859.1"/>
    <property type="molecule type" value="Genomic_DNA"/>
</dbReference>
<keyword evidence="6" id="KW-1185">Reference proteome</keyword>
<keyword evidence="3" id="KW-0732">Signal</keyword>
<organism evidence="5 6">
    <name type="scientific">Paraferrimonas haliotis</name>
    <dbReference type="NCBI Taxonomy" id="2013866"/>
    <lineage>
        <taxon>Bacteria</taxon>
        <taxon>Pseudomonadati</taxon>
        <taxon>Pseudomonadota</taxon>
        <taxon>Gammaproteobacteria</taxon>
        <taxon>Alteromonadales</taxon>
        <taxon>Ferrimonadaceae</taxon>
        <taxon>Paraferrimonas</taxon>
    </lineage>
</organism>
<dbReference type="PIRSF" id="PIRSF011396">
    <property type="entry name" value="Trp_halogenase"/>
    <property type="match status" value="1"/>
</dbReference>
<dbReference type="Gene3D" id="3.50.50.60">
    <property type="entry name" value="FAD/NAD(P)-binding domain"/>
    <property type="match status" value="1"/>
</dbReference>
<proteinExistence type="predicted"/>
<evidence type="ECO:0000256" key="2">
    <source>
        <dbReference type="PIRSR" id="PIRSR011396-2"/>
    </source>
</evidence>
<evidence type="ECO:0000313" key="5">
    <source>
        <dbReference type="EMBL" id="GLS83986.1"/>
    </source>
</evidence>
<dbReference type="PANTHER" id="PTHR43747">
    <property type="entry name" value="FAD-BINDING PROTEIN"/>
    <property type="match status" value="1"/>
</dbReference>
<dbReference type="InterPro" id="IPR036188">
    <property type="entry name" value="FAD/NAD-bd_sf"/>
</dbReference>
<dbReference type="InterPro" id="IPR006905">
    <property type="entry name" value="Flavin_halogenase"/>
</dbReference>
<feature type="binding site" evidence="2">
    <location>
        <position position="336"/>
    </location>
    <ligand>
        <name>FAD</name>
        <dbReference type="ChEBI" id="CHEBI:57692"/>
    </ligand>
</feature>
<dbReference type="AlphaFoldDB" id="A0AA37TT78"/>
<name>A0AA37TT78_9GAMM</name>
<gene>
    <name evidence="4" type="ORF">GCM10007894_18360</name>
    <name evidence="5" type="ORF">GCM10007894_19630</name>
</gene>
<keyword evidence="2" id="KW-0274">FAD</keyword>
<evidence type="ECO:0000313" key="4">
    <source>
        <dbReference type="EMBL" id="GLS83859.1"/>
    </source>
</evidence>
<feature type="binding site" evidence="2">
    <location>
        <position position="76"/>
    </location>
    <ligand>
        <name>7-chloro-L-tryptophan</name>
        <dbReference type="ChEBI" id="CHEBI:58713"/>
    </ligand>
</feature>
<feature type="binding site" evidence="2">
    <location>
        <begin position="10"/>
        <end position="13"/>
    </location>
    <ligand>
        <name>FAD</name>
        <dbReference type="ChEBI" id="CHEBI:57692"/>
    </ligand>
</feature>
<dbReference type="Pfam" id="PF04820">
    <property type="entry name" value="Trp_halogenase"/>
    <property type="match status" value="1"/>
</dbReference>
<evidence type="ECO:0000256" key="3">
    <source>
        <dbReference type="SAM" id="SignalP"/>
    </source>
</evidence>
<dbReference type="EMBL" id="BSPO01000003">
    <property type="protein sequence ID" value="GLS83986.1"/>
    <property type="molecule type" value="Genomic_DNA"/>
</dbReference>
<dbReference type="RefSeq" id="WP_095500263.1">
    <property type="nucleotide sequence ID" value="NZ_BSPO01000003.1"/>
</dbReference>
<dbReference type="Proteomes" id="UP001157439">
    <property type="component" value="Unassembled WGS sequence"/>
</dbReference>
<dbReference type="InterPro" id="IPR033856">
    <property type="entry name" value="Trp_halogen"/>
</dbReference>
<dbReference type="GO" id="GO:0004497">
    <property type="term" value="F:monooxygenase activity"/>
    <property type="evidence" value="ECO:0007669"/>
    <property type="project" value="InterPro"/>
</dbReference>
<dbReference type="PANTHER" id="PTHR43747:SF4">
    <property type="entry name" value="FLAVIN-DEPENDENT TRYPTOPHAN HALOGENASE"/>
    <property type="match status" value="1"/>
</dbReference>
<dbReference type="GO" id="GO:0000166">
    <property type="term" value="F:nucleotide binding"/>
    <property type="evidence" value="ECO:0007669"/>
    <property type="project" value="UniProtKB-KW"/>
</dbReference>
<dbReference type="InterPro" id="IPR050816">
    <property type="entry name" value="Flavin-dep_Halogenase_NPB"/>
</dbReference>
<reference evidence="5" key="2">
    <citation type="submission" date="2023-01" db="EMBL/GenBank/DDBJ databases">
        <title>Draft genome sequence of Paraferrimonas haliotis strain NBRC 112785.</title>
        <authorList>
            <person name="Sun Q."/>
            <person name="Mori K."/>
        </authorList>
    </citation>
    <scope>NUCLEOTIDE SEQUENCE</scope>
    <source>
        <strain evidence="5">NBRC 112785</strain>
    </source>
</reference>
<dbReference type="SUPFAM" id="SSF51905">
    <property type="entry name" value="FAD/NAD(P)-binding domain"/>
    <property type="match status" value="1"/>
</dbReference>
<feature type="active site" evidence="1">
    <location>
        <position position="76"/>
    </location>
</feature>